<evidence type="ECO:0000313" key="2">
    <source>
        <dbReference type="Proteomes" id="UP001281147"/>
    </source>
</evidence>
<gene>
    <name evidence="1" type="ORF">LTR37_002064</name>
</gene>
<keyword evidence="2" id="KW-1185">Reference proteome</keyword>
<dbReference type="Proteomes" id="UP001281147">
    <property type="component" value="Unassembled WGS sequence"/>
</dbReference>
<dbReference type="EMBL" id="JAUTXU010000011">
    <property type="protein sequence ID" value="KAK3722919.1"/>
    <property type="molecule type" value="Genomic_DNA"/>
</dbReference>
<organism evidence="1 2">
    <name type="scientific">Vermiconidia calcicola</name>
    <dbReference type="NCBI Taxonomy" id="1690605"/>
    <lineage>
        <taxon>Eukaryota</taxon>
        <taxon>Fungi</taxon>
        <taxon>Dikarya</taxon>
        <taxon>Ascomycota</taxon>
        <taxon>Pezizomycotina</taxon>
        <taxon>Dothideomycetes</taxon>
        <taxon>Dothideomycetidae</taxon>
        <taxon>Mycosphaerellales</taxon>
        <taxon>Extremaceae</taxon>
        <taxon>Vermiconidia</taxon>
    </lineage>
</organism>
<sequence>MADNEQVSAAAMTTKPRKKADRAVAKAQAKAERAAEKVKAKAEKERVKSLAKMAEDKVIKELIASLEVHARSATFACGGVVPIKQKPTHSAAPTTDTDTQAAKGNAIDPVQIRFGTSGSGVTVTFAHAEATSPELQALIQACVPASFGRGGEEVLDGDYRKAVKLDKTAFATSFCPYEAGIIDVISQLLAPQTVHDKHMCSIKAELYKLNVYSAPSGKFKAHVDTPRSKDQIGSLVIALPVAHEGGELGVRSAGKEVLFDWSAGEGCDDDRCTIKWAAFYSDCEHEVYEVTSGRRVTLTYNLYLTRGLGRLAGSTPGLQPEQLPLYASLEGALDSPGFMRNGRVLALWLTHSYAHTNKHVNFLPGSLKGADMSLYNTAQALGLKCLVVPIMTLEYGGYHDDRPCYLLHRNFKFQRGVWR</sequence>
<comment type="caution">
    <text evidence="1">The sequence shown here is derived from an EMBL/GenBank/DDBJ whole genome shotgun (WGS) entry which is preliminary data.</text>
</comment>
<name>A0ACC3NTJ8_9PEZI</name>
<protein>
    <submittedName>
        <fullName evidence="1">Uncharacterized protein</fullName>
    </submittedName>
</protein>
<proteinExistence type="predicted"/>
<evidence type="ECO:0000313" key="1">
    <source>
        <dbReference type="EMBL" id="KAK3722919.1"/>
    </source>
</evidence>
<reference evidence="1" key="1">
    <citation type="submission" date="2023-07" db="EMBL/GenBank/DDBJ databases">
        <title>Black Yeasts Isolated from many extreme environments.</title>
        <authorList>
            <person name="Coleine C."/>
            <person name="Stajich J.E."/>
            <person name="Selbmann L."/>
        </authorList>
    </citation>
    <scope>NUCLEOTIDE SEQUENCE</scope>
    <source>
        <strain evidence="1">CCFEE 5714</strain>
    </source>
</reference>
<accession>A0ACC3NTJ8</accession>